<sequence length="60" mass="6078">MNIDDRDVFTVACSVFGLFTGGLFRVLFGGAGIDLGPGVLWGFGGLVVGSLVGTKLSASI</sequence>
<dbReference type="AlphaFoldDB" id="A0ABD5RDB6"/>
<evidence type="ECO:0000256" key="1">
    <source>
        <dbReference type="SAM" id="Phobius"/>
    </source>
</evidence>
<evidence type="ECO:0000313" key="3">
    <source>
        <dbReference type="Proteomes" id="UP001596201"/>
    </source>
</evidence>
<reference evidence="2 3" key="1">
    <citation type="journal article" date="2019" name="Int. J. Syst. Evol. Microbiol.">
        <title>The Global Catalogue of Microorganisms (GCM) 10K type strain sequencing project: providing services to taxonomists for standard genome sequencing and annotation.</title>
        <authorList>
            <consortium name="The Broad Institute Genomics Platform"/>
            <consortium name="The Broad Institute Genome Sequencing Center for Infectious Disease"/>
            <person name="Wu L."/>
            <person name="Ma J."/>
        </authorList>
    </citation>
    <scope>NUCLEOTIDE SEQUENCE [LARGE SCALE GENOMIC DNA]</scope>
    <source>
        <strain evidence="2 3">CGMCC 1.12237</strain>
    </source>
</reference>
<feature type="transmembrane region" description="Helical" evidence="1">
    <location>
        <begin position="7"/>
        <end position="28"/>
    </location>
</feature>
<proteinExistence type="predicted"/>
<name>A0ABD5RDB6_9EURY</name>
<keyword evidence="1" id="KW-0472">Membrane</keyword>
<protein>
    <submittedName>
        <fullName evidence="2">Uncharacterized protein</fullName>
    </submittedName>
</protein>
<accession>A0ABD5RDB6</accession>
<dbReference type="RefSeq" id="WP_227230023.1">
    <property type="nucleotide sequence ID" value="NZ_JAJCVJ010000002.1"/>
</dbReference>
<gene>
    <name evidence="2" type="ORF">ACFPJ5_12620</name>
</gene>
<evidence type="ECO:0000313" key="2">
    <source>
        <dbReference type="EMBL" id="MFC5367776.1"/>
    </source>
</evidence>
<comment type="caution">
    <text evidence="2">The sequence shown here is derived from an EMBL/GenBank/DDBJ whole genome shotgun (WGS) entry which is preliminary data.</text>
</comment>
<dbReference type="Proteomes" id="UP001596201">
    <property type="component" value="Unassembled WGS sequence"/>
</dbReference>
<feature type="transmembrane region" description="Helical" evidence="1">
    <location>
        <begin position="40"/>
        <end position="58"/>
    </location>
</feature>
<dbReference type="EMBL" id="JBHSKX010000002">
    <property type="protein sequence ID" value="MFC5367776.1"/>
    <property type="molecule type" value="Genomic_DNA"/>
</dbReference>
<keyword evidence="1" id="KW-0812">Transmembrane</keyword>
<organism evidence="2 3">
    <name type="scientific">Salinirubrum litoreum</name>
    <dbReference type="NCBI Taxonomy" id="1126234"/>
    <lineage>
        <taxon>Archaea</taxon>
        <taxon>Methanobacteriati</taxon>
        <taxon>Methanobacteriota</taxon>
        <taxon>Stenosarchaea group</taxon>
        <taxon>Halobacteria</taxon>
        <taxon>Halobacteriales</taxon>
        <taxon>Haloferacaceae</taxon>
        <taxon>Salinirubrum</taxon>
    </lineage>
</organism>
<keyword evidence="1" id="KW-1133">Transmembrane helix</keyword>
<keyword evidence="3" id="KW-1185">Reference proteome</keyword>